<evidence type="ECO:0000313" key="3">
    <source>
        <dbReference type="Proteomes" id="UP001330434"/>
    </source>
</evidence>
<evidence type="ECO:0000313" key="2">
    <source>
        <dbReference type="EMBL" id="WVX66826.1"/>
    </source>
</evidence>
<evidence type="ECO:0000259" key="1">
    <source>
        <dbReference type="Pfam" id="PF13467"/>
    </source>
</evidence>
<protein>
    <submittedName>
        <fullName evidence="2">Ribbon-helix-helix domain-containing protein</fullName>
    </submittedName>
</protein>
<proteinExistence type="predicted"/>
<dbReference type="Pfam" id="PF13467">
    <property type="entry name" value="RHH_4"/>
    <property type="match status" value="1"/>
</dbReference>
<name>A0ABZ2C5E1_9PROT</name>
<organism evidence="2 3">
    <name type="scientific">Candidatus Bealeia paramacronuclearis</name>
    <dbReference type="NCBI Taxonomy" id="1921001"/>
    <lineage>
        <taxon>Bacteria</taxon>
        <taxon>Pseudomonadati</taxon>
        <taxon>Pseudomonadota</taxon>
        <taxon>Alphaproteobacteria</taxon>
        <taxon>Holosporales</taxon>
        <taxon>Holosporaceae</taxon>
        <taxon>Candidatus Bealeia</taxon>
    </lineage>
</organism>
<dbReference type="Gene3D" id="1.10.3990.20">
    <property type="entry name" value="protein bp1543"/>
    <property type="match status" value="1"/>
</dbReference>
<dbReference type="Proteomes" id="UP001330434">
    <property type="component" value="Chromosome"/>
</dbReference>
<dbReference type="EMBL" id="CP133270">
    <property type="protein sequence ID" value="WVX66826.1"/>
    <property type="molecule type" value="Genomic_DNA"/>
</dbReference>
<sequence length="75" mass="8448">MWHEEVNSARLKKRSLTLAGHKTSISLEEPFWMLLKAQAFSQGKTLSSLILEIDSSRKGSLSSALRLYILEKTQG</sequence>
<accession>A0ABZ2C5E1</accession>
<dbReference type="InterPro" id="IPR038268">
    <property type="entry name" value="RHH_sf"/>
</dbReference>
<dbReference type="InterPro" id="IPR027373">
    <property type="entry name" value="RHH_dom"/>
</dbReference>
<keyword evidence="3" id="KW-1185">Reference proteome</keyword>
<gene>
    <name evidence="2" type="ORF">Bealeia1_01013</name>
</gene>
<reference evidence="2 3" key="1">
    <citation type="journal article" date="2024" name="Environ. Microbiol.">
        <title>Novel evolutionary insights on the interactions of the Holosporales (Alphaproteobacteria) with eukaryotic hosts from comparative genomics.</title>
        <authorList>
            <person name="Giovannini M."/>
            <person name="Petroni G."/>
            <person name="Castelli M."/>
        </authorList>
    </citation>
    <scope>NUCLEOTIDE SEQUENCE [LARGE SCALE GENOMIC DNA]</scope>
    <source>
        <strain evidence="2 3">US_Bl 15I1</strain>
    </source>
</reference>
<dbReference type="RefSeq" id="WP_331255647.1">
    <property type="nucleotide sequence ID" value="NZ_CP133270.1"/>
</dbReference>
<feature type="domain" description="Ribbon-helix-helix" evidence="1">
    <location>
        <begin position="12"/>
        <end position="72"/>
    </location>
</feature>